<evidence type="ECO:0008006" key="4">
    <source>
        <dbReference type="Google" id="ProtNLM"/>
    </source>
</evidence>
<keyword evidence="1" id="KW-0812">Transmembrane</keyword>
<keyword evidence="1" id="KW-0472">Membrane</keyword>
<organism evidence="2 3">
    <name type="scientific">Actinocorallia longicatena</name>
    <dbReference type="NCBI Taxonomy" id="111803"/>
    <lineage>
        <taxon>Bacteria</taxon>
        <taxon>Bacillati</taxon>
        <taxon>Actinomycetota</taxon>
        <taxon>Actinomycetes</taxon>
        <taxon>Streptosporangiales</taxon>
        <taxon>Thermomonosporaceae</taxon>
        <taxon>Actinocorallia</taxon>
    </lineage>
</organism>
<keyword evidence="3" id="KW-1185">Reference proteome</keyword>
<feature type="transmembrane region" description="Helical" evidence="1">
    <location>
        <begin position="91"/>
        <end position="109"/>
    </location>
</feature>
<feature type="transmembrane region" description="Helical" evidence="1">
    <location>
        <begin position="56"/>
        <end position="79"/>
    </location>
</feature>
<keyword evidence="1" id="KW-1133">Transmembrane helix</keyword>
<dbReference type="EMBL" id="BAAAUV010000029">
    <property type="protein sequence ID" value="GAA3235750.1"/>
    <property type="molecule type" value="Genomic_DNA"/>
</dbReference>
<feature type="transmembrane region" description="Helical" evidence="1">
    <location>
        <begin position="129"/>
        <end position="147"/>
    </location>
</feature>
<dbReference type="RefSeq" id="WP_344837078.1">
    <property type="nucleotide sequence ID" value="NZ_BAAAUV010000029.1"/>
</dbReference>
<gene>
    <name evidence="2" type="ORF">GCM10010468_69660</name>
</gene>
<evidence type="ECO:0000256" key="1">
    <source>
        <dbReference type="SAM" id="Phobius"/>
    </source>
</evidence>
<sequence>MSIRVERSEVGPGVPGANGGPSAAFVRAVGALLVIGPISWGVGVAVDLDGYDDEKIYVADMISGVPYLLGLGALCALVLACRATGDRKGRAFPIIPMALFPLAMAVNLGSIPYETYEDLPTWVNVLDPAWPLSQIGMLASAIAIIRVGRWQGAVRWLPLAGSLWLVAGMVGKIALEGAAGTLVFVLWLIATYSTLGVLLLVRPGAVDSRM</sequence>
<protein>
    <recommendedName>
        <fullName evidence="4">DUF998 domain-containing protein</fullName>
    </recommendedName>
</protein>
<feature type="transmembrane region" description="Helical" evidence="1">
    <location>
        <begin position="154"/>
        <end position="175"/>
    </location>
</feature>
<comment type="caution">
    <text evidence="2">The sequence shown here is derived from an EMBL/GenBank/DDBJ whole genome shotgun (WGS) entry which is preliminary data.</text>
</comment>
<accession>A0ABP6QJK1</accession>
<evidence type="ECO:0000313" key="3">
    <source>
        <dbReference type="Proteomes" id="UP001501237"/>
    </source>
</evidence>
<name>A0ABP6QJK1_9ACTN</name>
<feature type="transmembrane region" description="Helical" evidence="1">
    <location>
        <begin position="181"/>
        <end position="201"/>
    </location>
</feature>
<feature type="transmembrane region" description="Helical" evidence="1">
    <location>
        <begin position="24"/>
        <end position="44"/>
    </location>
</feature>
<proteinExistence type="predicted"/>
<dbReference type="Proteomes" id="UP001501237">
    <property type="component" value="Unassembled WGS sequence"/>
</dbReference>
<reference evidence="3" key="1">
    <citation type="journal article" date="2019" name="Int. J. Syst. Evol. Microbiol.">
        <title>The Global Catalogue of Microorganisms (GCM) 10K type strain sequencing project: providing services to taxonomists for standard genome sequencing and annotation.</title>
        <authorList>
            <consortium name="The Broad Institute Genomics Platform"/>
            <consortium name="The Broad Institute Genome Sequencing Center for Infectious Disease"/>
            <person name="Wu L."/>
            <person name="Ma J."/>
        </authorList>
    </citation>
    <scope>NUCLEOTIDE SEQUENCE [LARGE SCALE GENOMIC DNA]</scope>
    <source>
        <strain evidence="3">JCM 9377</strain>
    </source>
</reference>
<evidence type="ECO:0000313" key="2">
    <source>
        <dbReference type="EMBL" id="GAA3235750.1"/>
    </source>
</evidence>